<accession>A0A6I2UJJ2</accession>
<organism evidence="2 3">
    <name type="scientific">Anaerovibrio slackiae</name>
    <dbReference type="NCBI Taxonomy" id="2652309"/>
    <lineage>
        <taxon>Bacteria</taxon>
        <taxon>Bacillati</taxon>
        <taxon>Bacillota</taxon>
        <taxon>Negativicutes</taxon>
        <taxon>Selenomonadales</taxon>
        <taxon>Selenomonadaceae</taxon>
        <taxon>Anaerovibrio</taxon>
    </lineage>
</organism>
<dbReference type="AlphaFoldDB" id="A0A6I2UJJ2"/>
<feature type="chain" id="PRO_5026224679" evidence="1">
    <location>
        <begin position="26"/>
        <end position="101"/>
    </location>
</feature>
<evidence type="ECO:0000256" key="1">
    <source>
        <dbReference type="SAM" id="SignalP"/>
    </source>
</evidence>
<name>A0A6I2UJJ2_9FIRM</name>
<sequence>MRRIKNALLAMIFTVLMLLSMPVLAAERNIADSVGVDRFAHFGLSYVICDQLKRNAGFNDFWAATTTLAIGAAKEKWIDNQWDTGDFAADCAGVLFYQIRF</sequence>
<protein>
    <submittedName>
        <fullName evidence="2">Uncharacterized protein</fullName>
    </submittedName>
</protein>
<evidence type="ECO:0000313" key="3">
    <source>
        <dbReference type="Proteomes" id="UP000433181"/>
    </source>
</evidence>
<gene>
    <name evidence="2" type="ORF">FYJ84_07910</name>
</gene>
<comment type="caution">
    <text evidence="2">The sequence shown here is derived from an EMBL/GenBank/DDBJ whole genome shotgun (WGS) entry which is preliminary data.</text>
</comment>
<dbReference type="EMBL" id="VUNR01000013">
    <property type="protein sequence ID" value="MSU08906.1"/>
    <property type="molecule type" value="Genomic_DNA"/>
</dbReference>
<evidence type="ECO:0000313" key="2">
    <source>
        <dbReference type="EMBL" id="MSU08906.1"/>
    </source>
</evidence>
<dbReference type="Proteomes" id="UP000433181">
    <property type="component" value="Unassembled WGS sequence"/>
</dbReference>
<feature type="signal peptide" evidence="1">
    <location>
        <begin position="1"/>
        <end position="25"/>
    </location>
</feature>
<reference evidence="2 3" key="1">
    <citation type="submission" date="2019-08" db="EMBL/GenBank/DDBJ databases">
        <title>In-depth cultivation of the pig gut microbiome towards novel bacterial diversity and tailored functional studies.</title>
        <authorList>
            <person name="Wylensek D."/>
            <person name="Hitch T.C.A."/>
            <person name="Clavel T."/>
        </authorList>
    </citation>
    <scope>NUCLEOTIDE SEQUENCE [LARGE SCALE GENOMIC DNA]</scope>
    <source>
        <strain evidence="2 3">WCA-693-APC-5D-A</strain>
    </source>
</reference>
<keyword evidence="1" id="KW-0732">Signal</keyword>
<keyword evidence="3" id="KW-1185">Reference proteome</keyword>
<dbReference type="GeneID" id="96778839"/>
<proteinExistence type="predicted"/>
<dbReference type="RefSeq" id="WP_154407072.1">
    <property type="nucleotide sequence ID" value="NZ_VUNR01000013.1"/>
</dbReference>